<dbReference type="AlphaFoldDB" id="A0A239PKD8"/>
<feature type="signal peptide" evidence="4">
    <location>
        <begin position="1"/>
        <end position="30"/>
    </location>
</feature>
<dbReference type="Gene3D" id="3.40.190.10">
    <property type="entry name" value="Periplasmic binding protein-like II"/>
    <property type="match status" value="2"/>
</dbReference>
<feature type="binding site" evidence="3">
    <location>
        <position position="63"/>
    </location>
    <ligand>
        <name>Fe cation</name>
        <dbReference type="ChEBI" id="CHEBI:24875"/>
    </ligand>
</feature>
<dbReference type="PIRSF" id="PIRSF002825">
    <property type="entry name" value="CfbpA"/>
    <property type="match status" value="1"/>
</dbReference>
<evidence type="ECO:0000313" key="5">
    <source>
        <dbReference type="EMBL" id="SNT67789.1"/>
    </source>
</evidence>
<dbReference type="SUPFAM" id="SSF53850">
    <property type="entry name" value="Periplasmic binding protein-like II"/>
    <property type="match status" value="1"/>
</dbReference>
<evidence type="ECO:0000256" key="4">
    <source>
        <dbReference type="SAM" id="SignalP"/>
    </source>
</evidence>
<gene>
    <name evidence="5" type="ORF">SAMN06297382_0282</name>
</gene>
<feature type="chain" id="PRO_5012692582" evidence="4">
    <location>
        <begin position="31"/>
        <end position="369"/>
    </location>
</feature>
<keyword evidence="3" id="KW-0479">Metal-binding</keyword>
<dbReference type="PROSITE" id="PS51257">
    <property type="entry name" value="PROKAR_LIPOPROTEIN"/>
    <property type="match status" value="1"/>
</dbReference>
<sequence>MSNLLKSWPLGFVARALRGFLFAGALALLAACGPGAGAPAADDGMTSPSSADAGEVNVYSGRHYDSDVALFDAFTAETGIKVNLIEAGGDALIERLAREGGASPADIFMTADAGVLWRAEERGLFRPIADEAILARVPAQYRHPDGLWVGLSKRARIIIFNKDQGLPEGLDTYEDLADPAYRGMICVRSSTNVYNQSLLASLIAHHGPEAAEDWARGVVANFARKPQGNDTSQIEAVAAGLCRLAIVNSYYVARFIGSDDPARAAIGEKIGVLFPNQADRGAHVNISGAGVTRHAPNPENAERLIGFLLRDESQLAFAGGNNEYPVVEGVPVEGPIASFGAFRADSLNVSAYGRNQAEAVRIFDRVGWP</sequence>
<dbReference type="EMBL" id="FZQA01000001">
    <property type="protein sequence ID" value="SNT67789.1"/>
    <property type="molecule type" value="Genomic_DNA"/>
</dbReference>
<keyword evidence="6" id="KW-1185">Reference proteome</keyword>
<dbReference type="RefSeq" id="WP_200815193.1">
    <property type="nucleotide sequence ID" value="NZ_FZQA01000001.1"/>
</dbReference>
<name>A0A239PKD8_9PROT</name>
<evidence type="ECO:0000313" key="6">
    <source>
        <dbReference type="Proteomes" id="UP000198346"/>
    </source>
</evidence>
<keyword evidence="3" id="KW-0408">Iron</keyword>
<accession>A0A239PKD8</accession>
<evidence type="ECO:0000256" key="1">
    <source>
        <dbReference type="ARBA" id="ARBA00008520"/>
    </source>
</evidence>
<feature type="binding site" evidence="3">
    <location>
        <position position="250"/>
    </location>
    <ligand>
        <name>Fe cation</name>
        <dbReference type="ChEBI" id="CHEBI:24875"/>
    </ligand>
</feature>
<feature type="binding site" evidence="3">
    <location>
        <position position="251"/>
    </location>
    <ligand>
        <name>Fe cation</name>
        <dbReference type="ChEBI" id="CHEBI:24875"/>
    </ligand>
</feature>
<comment type="similarity">
    <text evidence="1">Belongs to the bacterial solute-binding protein 1 family.</text>
</comment>
<dbReference type="Proteomes" id="UP000198346">
    <property type="component" value="Unassembled WGS sequence"/>
</dbReference>
<evidence type="ECO:0000256" key="3">
    <source>
        <dbReference type="PIRSR" id="PIRSR002825-1"/>
    </source>
</evidence>
<dbReference type="Pfam" id="PF13343">
    <property type="entry name" value="SBP_bac_6"/>
    <property type="match status" value="1"/>
</dbReference>
<dbReference type="InterPro" id="IPR026045">
    <property type="entry name" value="Ferric-bd"/>
</dbReference>
<protein>
    <submittedName>
        <fullName evidence="5">Iron(III) transport system substrate-binding protein</fullName>
    </submittedName>
</protein>
<dbReference type="GO" id="GO:0046872">
    <property type="term" value="F:metal ion binding"/>
    <property type="evidence" value="ECO:0007669"/>
    <property type="project" value="UniProtKB-KW"/>
</dbReference>
<organism evidence="5 6">
    <name type="scientific">Amphiplicatus metriothermophilus</name>
    <dbReference type="NCBI Taxonomy" id="1519374"/>
    <lineage>
        <taxon>Bacteria</taxon>
        <taxon>Pseudomonadati</taxon>
        <taxon>Pseudomonadota</taxon>
        <taxon>Alphaproteobacteria</taxon>
        <taxon>Parvularculales</taxon>
        <taxon>Parvularculaceae</taxon>
        <taxon>Amphiplicatus</taxon>
    </lineage>
</organism>
<dbReference type="CDD" id="cd13542">
    <property type="entry name" value="PBP2_FutA1_ilke"/>
    <property type="match status" value="1"/>
</dbReference>
<reference evidence="5 6" key="1">
    <citation type="submission" date="2017-07" db="EMBL/GenBank/DDBJ databases">
        <authorList>
            <person name="Sun Z.S."/>
            <person name="Albrecht U."/>
            <person name="Echele G."/>
            <person name="Lee C.C."/>
        </authorList>
    </citation>
    <scope>NUCLEOTIDE SEQUENCE [LARGE SCALE GENOMIC DNA]</scope>
    <source>
        <strain evidence="5 6">CGMCC 1.12710</strain>
    </source>
</reference>
<dbReference type="PANTHER" id="PTHR30006:SF15">
    <property type="entry name" value="IRON-UTILIZATION PERIPLASMIC PROTEIN"/>
    <property type="match status" value="1"/>
</dbReference>
<proteinExistence type="inferred from homology"/>
<evidence type="ECO:0000256" key="2">
    <source>
        <dbReference type="ARBA" id="ARBA00022729"/>
    </source>
</evidence>
<dbReference type="PANTHER" id="PTHR30006">
    <property type="entry name" value="THIAMINE-BINDING PERIPLASMIC PROTEIN-RELATED"/>
    <property type="match status" value="1"/>
</dbReference>
<dbReference type="GO" id="GO:0030288">
    <property type="term" value="C:outer membrane-bounded periplasmic space"/>
    <property type="evidence" value="ECO:0007669"/>
    <property type="project" value="TreeGrafter"/>
</dbReference>
<keyword evidence="2 4" id="KW-0732">Signal</keyword>